<comment type="caution">
    <text evidence="1">The sequence shown here is derived from an EMBL/GenBank/DDBJ whole genome shotgun (WGS) entry which is preliminary data.</text>
</comment>
<reference evidence="1" key="1">
    <citation type="submission" date="2021-01" db="EMBL/GenBank/DDBJ databases">
        <title>Whole genome shotgun sequence of Rugosimonospora africana NBRC 104875.</title>
        <authorList>
            <person name="Komaki H."/>
            <person name="Tamura T."/>
        </authorList>
    </citation>
    <scope>NUCLEOTIDE SEQUENCE</scope>
    <source>
        <strain evidence="1">NBRC 104875</strain>
    </source>
</reference>
<gene>
    <name evidence="1" type="ORF">Raf01_92070</name>
</gene>
<dbReference type="Proteomes" id="UP000642748">
    <property type="component" value="Unassembled WGS sequence"/>
</dbReference>
<proteinExistence type="predicted"/>
<sequence length="345" mass="34673">MAPTEVIVCVAVDVCSGRQISVLLAQQIGGCDPQAIAQIAQQQSQILGQLDNVQKSLSDSTKKLQAVWTLGTSTASMASTLGQLDGCFGALISQGTSAAQQIQAAATLLQDVTRIVQFVKAANAACAALMCNPFTAGAARALGTATAVQVTAWMSVVAQVLSAIGQVLSAVQQSTQSTNGTTTTVAELLAPAATTTTTPTTTTPTTTTTATYPSYPTYPTYPTVTANPATTYPAASGTTAADPMASGPLAAPTYAQQTAVPTVYSSGLVAQNPGGAAGSGTAAGGTVAGSAGTGDHLTINITENSDGKYNLTVDVPDDQLDKDLKINVDANVGGQGIKGNINIDR</sequence>
<evidence type="ECO:0000313" key="1">
    <source>
        <dbReference type="EMBL" id="GIH21035.1"/>
    </source>
</evidence>
<evidence type="ECO:0000313" key="2">
    <source>
        <dbReference type="Proteomes" id="UP000642748"/>
    </source>
</evidence>
<keyword evidence="2" id="KW-1185">Reference proteome</keyword>
<organism evidence="1 2">
    <name type="scientific">Rugosimonospora africana</name>
    <dbReference type="NCBI Taxonomy" id="556532"/>
    <lineage>
        <taxon>Bacteria</taxon>
        <taxon>Bacillati</taxon>
        <taxon>Actinomycetota</taxon>
        <taxon>Actinomycetes</taxon>
        <taxon>Micromonosporales</taxon>
        <taxon>Micromonosporaceae</taxon>
        <taxon>Rugosimonospora</taxon>
    </lineage>
</organism>
<dbReference type="AlphaFoldDB" id="A0A8J3R475"/>
<name>A0A8J3R475_9ACTN</name>
<dbReference type="EMBL" id="BONZ01000114">
    <property type="protein sequence ID" value="GIH21035.1"/>
    <property type="molecule type" value="Genomic_DNA"/>
</dbReference>
<protein>
    <submittedName>
        <fullName evidence="1">Uncharacterized protein</fullName>
    </submittedName>
</protein>
<accession>A0A8J3R475</accession>
<dbReference type="RefSeq" id="WP_203924444.1">
    <property type="nucleotide sequence ID" value="NZ_BONZ01000114.1"/>
</dbReference>